<gene>
    <name evidence="2" type="ORF">BED47_19560</name>
</gene>
<proteinExistence type="predicted"/>
<dbReference type="PANTHER" id="PTHR43415">
    <property type="entry name" value="SPERMIDINE N(1)-ACETYLTRANSFERASE"/>
    <property type="match status" value="1"/>
</dbReference>
<dbReference type="Pfam" id="PF13523">
    <property type="entry name" value="Acetyltransf_8"/>
    <property type="match status" value="1"/>
</dbReference>
<dbReference type="InterPro" id="IPR016181">
    <property type="entry name" value="Acyl_CoA_acyltransferase"/>
</dbReference>
<organism evidence="2 3">
    <name type="scientific">Gottfriedia luciferensis</name>
    <dbReference type="NCBI Taxonomy" id="178774"/>
    <lineage>
        <taxon>Bacteria</taxon>
        <taxon>Bacillati</taxon>
        <taxon>Bacillota</taxon>
        <taxon>Bacilli</taxon>
        <taxon>Bacillales</taxon>
        <taxon>Bacillaceae</taxon>
        <taxon>Gottfriedia</taxon>
    </lineage>
</organism>
<dbReference type="PANTHER" id="PTHR43415:SF3">
    <property type="entry name" value="GNAT-FAMILY ACETYLTRANSFERASE"/>
    <property type="match status" value="1"/>
</dbReference>
<name>A0ABX2ZRN5_9BACI</name>
<dbReference type="SUPFAM" id="SSF55729">
    <property type="entry name" value="Acyl-CoA N-acyltransferases (Nat)"/>
    <property type="match status" value="1"/>
</dbReference>
<comment type="caution">
    <text evidence="2">The sequence shown here is derived from an EMBL/GenBank/DDBJ whole genome shotgun (WGS) entry which is preliminary data.</text>
</comment>
<dbReference type="EMBL" id="MDKC01000008">
    <property type="protein sequence ID" value="ODG92408.1"/>
    <property type="molecule type" value="Genomic_DNA"/>
</dbReference>
<feature type="domain" description="N-acetyltransferase" evidence="1">
    <location>
        <begin position="8"/>
        <end position="175"/>
    </location>
</feature>
<accession>A0ABX2ZRN5</accession>
<reference evidence="2 3" key="1">
    <citation type="submission" date="2016-07" db="EMBL/GenBank/DDBJ databases">
        <authorList>
            <person name="Townsley L."/>
            <person name="Shank E.A."/>
        </authorList>
    </citation>
    <scope>NUCLEOTIDE SEQUENCE [LARGE SCALE GENOMIC DNA]</scope>
    <source>
        <strain evidence="2 3">CH01</strain>
    </source>
</reference>
<evidence type="ECO:0000313" key="3">
    <source>
        <dbReference type="Proteomes" id="UP000094580"/>
    </source>
</evidence>
<keyword evidence="3" id="KW-1185">Reference proteome</keyword>
<dbReference type="RefSeq" id="WP_069033269.1">
    <property type="nucleotide sequence ID" value="NZ_MDKC01000008.1"/>
</dbReference>
<evidence type="ECO:0000313" key="2">
    <source>
        <dbReference type="EMBL" id="ODG92408.1"/>
    </source>
</evidence>
<dbReference type="Gene3D" id="3.40.630.30">
    <property type="match status" value="1"/>
</dbReference>
<dbReference type="PROSITE" id="PS51186">
    <property type="entry name" value="GNAT"/>
    <property type="match status" value="1"/>
</dbReference>
<sequence>MIFQSNKLTIRQLKESDVPLLAKWLSNPKVLQYYEGRDHPFDDEKVKNIFFTKDPSIQMCIVVYENIEIGYIQFYKLDNESKIEYGYENTSEVIYGMDQFIGEIDFWNRGIGSLLVSSMVKYLVNKQNAKKVVVDPQTWNIRAIKCYEKCGFKKIRLLPKHELHEGEYRDCYVMEYVSD</sequence>
<protein>
    <submittedName>
        <fullName evidence="2">GNAT family N-acetyltransferase</fullName>
    </submittedName>
</protein>
<dbReference type="InterPro" id="IPR000182">
    <property type="entry name" value="GNAT_dom"/>
</dbReference>
<evidence type="ECO:0000259" key="1">
    <source>
        <dbReference type="PROSITE" id="PS51186"/>
    </source>
</evidence>
<dbReference type="Proteomes" id="UP000094580">
    <property type="component" value="Unassembled WGS sequence"/>
</dbReference>